<dbReference type="PANTHER" id="PTHR32039">
    <property type="entry name" value="MAGNESIUM-CHELATASE SUBUNIT CHLI"/>
    <property type="match status" value="1"/>
</dbReference>
<protein>
    <submittedName>
        <fullName evidence="3">YifB family Mg chelatase-like AAA ATPase</fullName>
    </submittedName>
</protein>
<accession>A0A9D1SSI7</accession>
<feature type="domain" description="AAA+ ATPase" evidence="2">
    <location>
        <begin position="211"/>
        <end position="393"/>
    </location>
</feature>
<dbReference type="Proteomes" id="UP000824128">
    <property type="component" value="Unassembled WGS sequence"/>
</dbReference>
<evidence type="ECO:0000259" key="2">
    <source>
        <dbReference type="SMART" id="SM00382"/>
    </source>
</evidence>
<evidence type="ECO:0000256" key="1">
    <source>
        <dbReference type="ARBA" id="ARBA00006354"/>
    </source>
</evidence>
<evidence type="ECO:0000313" key="4">
    <source>
        <dbReference type="Proteomes" id="UP000824128"/>
    </source>
</evidence>
<reference evidence="3" key="2">
    <citation type="journal article" date="2021" name="PeerJ">
        <title>Extensive microbial diversity within the chicken gut microbiome revealed by metagenomics and culture.</title>
        <authorList>
            <person name="Gilroy R."/>
            <person name="Ravi A."/>
            <person name="Getino M."/>
            <person name="Pursley I."/>
            <person name="Horton D.L."/>
            <person name="Alikhan N.F."/>
            <person name="Baker D."/>
            <person name="Gharbi K."/>
            <person name="Hall N."/>
            <person name="Watson M."/>
            <person name="Adriaenssens E.M."/>
            <person name="Foster-Nyarko E."/>
            <person name="Jarju S."/>
            <person name="Secka A."/>
            <person name="Antonio M."/>
            <person name="Oren A."/>
            <person name="Chaudhuri R.R."/>
            <person name="La Ragione R."/>
            <person name="Hildebrand F."/>
            <person name="Pallen M.J."/>
        </authorList>
    </citation>
    <scope>NUCLEOTIDE SEQUENCE</scope>
    <source>
        <strain evidence="3">ChiGjej2B2-16831</strain>
    </source>
</reference>
<dbReference type="InterPro" id="IPR000523">
    <property type="entry name" value="Mg_chelatse_chII-like_cat_dom"/>
</dbReference>
<dbReference type="PANTHER" id="PTHR32039:SF7">
    <property type="entry name" value="COMPETENCE PROTEIN COMM"/>
    <property type="match status" value="1"/>
</dbReference>
<comment type="similarity">
    <text evidence="1">Belongs to the Mg-chelatase subunits D/I family. ComM subfamily.</text>
</comment>
<dbReference type="InterPro" id="IPR027417">
    <property type="entry name" value="P-loop_NTPase"/>
</dbReference>
<organism evidence="3 4">
    <name type="scientific">Candidatus Aphodomorpha intestinavium</name>
    <dbReference type="NCBI Taxonomy" id="2840672"/>
    <lineage>
        <taxon>Bacteria</taxon>
        <taxon>Bacillati</taxon>
        <taxon>Bacillota</taxon>
        <taxon>Clostridia</taxon>
        <taxon>Eubacteriales</taxon>
        <taxon>Candidatus Aphodomorpha</taxon>
    </lineage>
</organism>
<sequence length="506" mass="53627">MLARVMSHGLSGISGFPVAVEADLSGGLPAYDTVGLPDAAVRESRERVRAAVRNSGFTFPTAHITVSLAPAGMRKEGAVYDLPIAVALLAASGQIPHDAADGLVILGELALDGTVRPVAGVLPMAISAYAEGCRAIAVPAGNAAETAYLRDLSVLPVESLAQLVEHLRGQAAIEPCAPRDWSAAALTYGADFSDIKGQQGAKRAAEVAVAGGHNLLMIGTPGSGKTMLARSIPSILPELTLEEALEITKIHSVSGLTAGRGVVTERPFRAPHHGASAPALVGGGTRALPGEISLAHLGVLFLDELPEFPRDVLEALRQPLEDGTVTVSRIAATVTYPAAFMLVAAMNPCPCGNAGSRTQPCRCTAAQVQRYRARISGPLLDRIDIHIEMPEVGYRELSDRSRGEPSSAIRARVNAARARQRERFAGEGILCNAQMSANQVRAWCTPEGAAERLLQQAFTRLRLSARAYQRILKVARTIADLAGSERIMEQHYAEAIQYRSLDMNVR</sequence>
<dbReference type="Gene3D" id="3.30.230.10">
    <property type="match status" value="1"/>
</dbReference>
<dbReference type="SMART" id="SM00382">
    <property type="entry name" value="AAA"/>
    <property type="match status" value="1"/>
</dbReference>
<dbReference type="InterPro" id="IPR014721">
    <property type="entry name" value="Ribsml_uS5_D2-typ_fold_subgr"/>
</dbReference>
<dbReference type="NCBIfam" id="TIGR00368">
    <property type="entry name" value="YifB family Mg chelatase-like AAA ATPase"/>
    <property type="match status" value="1"/>
</dbReference>
<dbReference type="Pfam" id="PF13541">
    <property type="entry name" value="ChlI"/>
    <property type="match status" value="1"/>
</dbReference>
<dbReference type="InterPro" id="IPR045006">
    <property type="entry name" value="CHLI-like"/>
</dbReference>
<dbReference type="InterPro" id="IPR004482">
    <property type="entry name" value="Mg_chelat-rel"/>
</dbReference>
<dbReference type="Pfam" id="PF01078">
    <property type="entry name" value="Mg_chelatase"/>
    <property type="match status" value="1"/>
</dbReference>
<comment type="caution">
    <text evidence="3">The sequence shown here is derived from an EMBL/GenBank/DDBJ whole genome shotgun (WGS) entry which is preliminary data.</text>
</comment>
<dbReference type="Gene3D" id="3.40.50.300">
    <property type="entry name" value="P-loop containing nucleotide triphosphate hydrolases"/>
    <property type="match status" value="1"/>
</dbReference>
<dbReference type="InterPro" id="IPR025158">
    <property type="entry name" value="Mg_chelat-rel_C"/>
</dbReference>
<proteinExistence type="inferred from homology"/>
<evidence type="ECO:0000313" key="3">
    <source>
        <dbReference type="EMBL" id="HIU94178.1"/>
    </source>
</evidence>
<dbReference type="SUPFAM" id="SSF52540">
    <property type="entry name" value="P-loop containing nucleoside triphosphate hydrolases"/>
    <property type="match status" value="1"/>
</dbReference>
<dbReference type="GO" id="GO:0005524">
    <property type="term" value="F:ATP binding"/>
    <property type="evidence" value="ECO:0007669"/>
    <property type="project" value="InterPro"/>
</dbReference>
<reference evidence="3" key="1">
    <citation type="submission" date="2020-10" db="EMBL/GenBank/DDBJ databases">
        <authorList>
            <person name="Gilroy R."/>
        </authorList>
    </citation>
    <scope>NUCLEOTIDE SEQUENCE</scope>
    <source>
        <strain evidence="3">ChiGjej2B2-16831</strain>
    </source>
</reference>
<name>A0A9D1SSI7_9FIRM</name>
<dbReference type="Pfam" id="PF13335">
    <property type="entry name" value="Mg_chelatase_C"/>
    <property type="match status" value="1"/>
</dbReference>
<dbReference type="InterPro" id="IPR003593">
    <property type="entry name" value="AAA+_ATPase"/>
</dbReference>
<gene>
    <name evidence="3" type="ORF">IAD24_03375</name>
</gene>
<dbReference type="InterPro" id="IPR020568">
    <property type="entry name" value="Ribosomal_Su5_D2-typ_SF"/>
</dbReference>
<dbReference type="SUPFAM" id="SSF54211">
    <property type="entry name" value="Ribosomal protein S5 domain 2-like"/>
    <property type="match status" value="1"/>
</dbReference>
<dbReference type="EMBL" id="DVNZ01000107">
    <property type="protein sequence ID" value="HIU94178.1"/>
    <property type="molecule type" value="Genomic_DNA"/>
</dbReference>
<dbReference type="AlphaFoldDB" id="A0A9D1SSI7"/>